<sequence>MSLQNISMLYGDGREGESPQDFLSMFWRVMDDRNIPADDRPAKFKHYVAAGSDAMEWYAELKKEDKEKWEKFSAAFDARWPLILATAKTQEEKEEELTAYALKEEDLGVKKTLGGVEMWSHDLWSREVLRLAKRAGVASSKTYIAVARKGLPAIIRDKIGTSFTDWQDFTTKVREVPIVEITDYVEKKKRDEERQAKTEGDCRTPYFAAPPSPSPAPRRYTRPGPGSGNAPPANIRRGIPEAMAQQIDWLRIHIDDYPKKANDETGVAAYMEQKRDWSIRHPGGWVDYSTPYPLHPATALTCTGECFGCGMNGHSVRDCPVQLGDTSLAIDPKEKIWRQLCYKALGAYRRGKWGRAACLINARSAARSPGCEMKIREVPAGARSACRDVPSDSERSHVNVDNECDIIDLYTAGTEGEEDGKHKTKPFVQLVMLDGPRGEVVRLPASVDDGALVGIMCATKYDEVAHRLGALRPSFKKFRMANGTLVPSRGSWEGTMTFGPAKAKVAFEVFASSGDWSFLFGKPLLEQFQAVHDYVDDTISVPSPNGRVKLGNRVADSGWWRTSKDRVPEKPMATCANSMGDSHSPSREVQPSIPAEDIHHTDILFNEDTEDLTSKNLDNMADEQAAEGEDSSGDVEGGADEVIDAGRSNTVRLDRRVNLPGDSPSPSREVHCHKQDLENAPDTDDHLRSSTRTDGIKLRPKFQALAAAIKVAVGLDCRIRTDGANEGGSIEECADELPTNKNKHDATREDSVGDLSSPSRGVLRINPDTDSLAADTNCTECVEPAVDCLNVEDGDNAEVGDVQPEIDPYADKSLFTRETDPYNARRVRAILDEITIGDDLTGDQRQTVVDFVTEFADCFALSMSEVRSVPDATHKMDIPKDHIFNTKVRQRPLTPTQRVWYNKVIDEMLESKIIAPIHPKDAKCVSPTTLAQKAHQDGNALSLDELKHRVNDQCIAAGLPPSHDMPERPAPKETDTTLPKTAPAWRVCHNFWELNKMTKVASMPQGDIHYKQGLLSGHRWITVFDFAKGFYACETDESIRPYLCFYVEGRGLFTYLKMPFGLTGSPATFANTTGNSLGDLVGSTVQLFVDDGGLAESDFEKKMSNLRTVFTRIREKRLSVSAKKTQFFMTEATFAGGRVGPQGIQPDLAKLTAIVGWEKPKTMLNLKSFLGLAGYFRKLIPNYAKIAKPLSDLEKKADISGVKTKAEWRRRMVAVDLRKEWGKEQDKAFLALKTALTSQPVLRGPQFDGTPFIVTTDGSKEGKGAMLSQRFTYTLNGKTVTRVHPIAYASKRTSTSEEKYKPYLLELAALKFALEKFSDIVYGFPIEIETDCLALRDSMTNSNLSATHARWLEYVLSFNIVDVRHIPGSTNLVCDALSRKGTDKPRTETDGSATSVSPDWFSSDGLAFDIYSAGVVPEDASDTTSHLLERFKGVTAYTKIIEALGLLEESSEDSSDTRRAEHRAAEYMVEDGRLWHIGGGNPRRARARVECLNPQEMRSRAELQHEAGGHQRRDAMKAALMDKYQCPGLDRIINEVILNCGRCKAFGGTHLHSLLEPITRRHPFELLVGDYLSMPKGKGGFHEVGLYLDTHSQRVFGFKYKTHGSAKTTKAALHLLFTSYSPWDTFMSDGGPPFDNEEVREMCGSFGCKPHIVAAYSPWVNGLVEGTNRILLAILARLCAPDLGEEGWRGIKDWEELPYHWPDHFDRAIYILNTRILRHLDHTPNELFFGTIVNSKPSDVATTVIEPTRDEIMMQMAYTGQQHLDGYARAVDRGEKRKETFDKKVVGSKPGNVVFEEGELVQVFNTRLDKTMQTKKKLLPRWSGALRITGRMLNSYTVATVAGVPLKGRFHARRLRRFIPPIGSSLERYEEERKARLESGEVVLPPERSTREEANEYGMEAEEADLIGRENDEVVVLEEDSGDELAGGEIPSIGARVAERRRGVALR</sequence>
<evidence type="ECO:0000256" key="1">
    <source>
        <dbReference type="ARBA" id="ARBA00022884"/>
    </source>
</evidence>
<dbReference type="OrthoDB" id="2678560at2759"/>
<dbReference type="GO" id="GO:0008270">
    <property type="term" value="F:zinc ion binding"/>
    <property type="evidence" value="ECO:0007669"/>
    <property type="project" value="UniProtKB-KW"/>
</dbReference>
<dbReference type="PANTHER" id="PTHR37984">
    <property type="entry name" value="PROTEIN CBG26694"/>
    <property type="match status" value="1"/>
</dbReference>
<dbReference type="SUPFAM" id="SSF56672">
    <property type="entry name" value="DNA/RNA polymerases"/>
    <property type="match status" value="1"/>
</dbReference>
<dbReference type="Pfam" id="PF00665">
    <property type="entry name" value="rve"/>
    <property type="match status" value="1"/>
</dbReference>
<feature type="region of interest" description="Disordered" evidence="4">
    <location>
        <begin position="740"/>
        <end position="768"/>
    </location>
</feature>
<protein>
    <submittedName>
        <fullName evidence="8">Uncharacterized protein</fullName>
    </submittedName>
</protein>
<dbReference type="PROSITE" id="PS50878">
    <property type="entry name" value="RT_POL"/>
    <property type="match status" value="1"/>
</dbReference>
<dbReference type="CDD" id="cd09274">
    <property type="entry name" value="RNase_HI_RT_Ty3"/>
    <property type="match status" value="1"/>
</dbReference>
<keyword evidence="1" id="KW-0694">RNA-binding</keyword>
<feature type="domain" description="Integrase catalytic" evidence="7">
    <location>
        <begin position="1559"/>
        <end position="1732"/>
    </location>
</feature>
<dbReference type="InterPro" id="IPR043128">
    <property type="entry name" value="Rev_trsase/Diguanyl_cyclase"/>
</dbReference>
<keyword evidence="3" id="KW-0862">Zinc</keyword>
<dbReference type="Gene3D" id="3.30.420.10">
    <property type="entry name" value="Ribonuclease H-like superfamily/Ribonuclease H"/>
    <property type="match status" value="1"/>
</dbReference>
<keyword evidence="3" id="KW-0479">Metal-binding</keyword>
<dbReference type="GO" id="GO:0003723">
    <property type="term" value="F:RNA binding"/>
    <property type="evidence" value="ECO:0007669"/>
    <property type="project" value="UniProtKB-KW"/>
</dbReference>
<dbReference type="Gene3D" id="1.10.340.70">
    <property type="match status" value="1"/>
</dbReference>
<dbReference type="InterPro" id="IPR041577">
    <property type="entry name" value="RT_RNaseH_2"/>
</dbReference>
<feature type="compositionally biased region" description="Basic and acidic residues" evidence="4">
    <location>
        <begin position="964"/>
        <end position="975"/>
    </location>
</feature>
<evidence type="ECO:0000313" key="9">
    <source>
        <dbReference type="Proteomes" id="UP000219338"/>
    </source>
</evidence>
<dbReference type="Gene3D" id="3.30.70.270">
    <property type="match status" value="2"/>
</dbReference>
<feature type="compositionally biased region" description="Basic and acidic residues" evidence="4">
    <location>
        <begin position="190"/>
        <end position="202"/>
    </location>
</feature>
<keyword evidence="3" id="KW-0863">Zinc-finger</keyword>
<reference evidence="9" key="1">
    <citation type="journal article" date="2017" name="Nat. Ecol. Evol.">
        <title>Genome expansion and lineage-specific genetic innovations in the forest pathogenic fungi Armillaria.</title>
        <authorList>
            <person name="Sipos G."/>
            <person name="Prasanna A.N."/>
            <person name="Walter M.C."/>
            <person name="O'Connor E."/>
            <person name="Balint B."/>
            <person name="Krizsan K."/>
            <person name="Kiss B."/>
            <person name="Hess J."/>
            <person name="Varga T."/>
            <person name="Slot J."/>
            <person name="Riley R."/>
            <person name="Boka B."/>
            <person name="Rigling D."/>
            <person name="Barry K."/>
            <person name="Lee J."/>
            <person name="Mihaltcheva S."/>
            <person name="LaButti K."/>
            <person name="Lipzen A."/>
            <person name="Waldron R."/>
            <person name="Moloney N.M."/>
            <person name="Sperisen C."/>
            <person name="Kredics L."/>
            <person name="Vagvoelgyi C."/>
            <person name="Patrignani A."/>
            <person name="Fitzpatrick D."/>
            <person name="Nagy I."/>
            <person name="Doyle S."/>
            <person name="Anderson J.B."/>
            <person name="Grigoriev I.V."/>
            <person name="Gueldener U."/>
            <person name="Muensterkoetter M."/>
            <person name="Nagy L.G."/>
        </authorList>
    </citation>
    <scope>NUCLEOTIDE SEQUENCE [LARGE SCALE GENOMIC DNA]</scope>
    <source>
        <strain evidence="9">C18/9</strain>
    </source>
</reference>
<feature type="region of interest" description="Disordered" evidence="4">
    <location>
        <begin position="190"/>
        <end position="234"/>
    </location>
</feature>
<dbReference type="InterPro" id="IPR036397">
    <property type="entry name" value="RNaseH_sf"/>
</dbReference>
<feature type="region of interest" description="Disordered" evidence="4">
    <location>
        <begin position="623"/>
        <end position="672"/>
    </location>
</feature>
<dbReference type="EMBL" id="FUEG01000025">
    <property type="protein sequence ID" value="SJL14703.1"/>
    <property type="molecule type" value="Genomic_DNA"/>
</dbReference>
<dbReference type="Pfam" id="PF00078">
    <property type="entry name" value="RVT_1"/>
    <property type="match status" value="1"/>
</dbReference>
<name>A0A284S122_ARMOS</name>
<dbReference type="InterPro" id="IPR001584">
    <property type="entry name" value="Integrase_cat-core"/>
</dbReference>
<dbReference type="PROSITE" id="PS50994">
    <property type="entry name" value="INTEGRASE"/>
    <property type="match status" value="1"/>
</dbReference>
<feature type="domain" description="CCHC-type" evidence="5">
    <location>
        <begin position="306"/>
        <end position="320"/>
    </location>
</feature>
<feature type="compositionally biased region" description="Basic and acidic residues" evidence="4">
    <location>
        <begin position="742"/>
        <end position="751"/>
    </location>
</feature>
<evidence type="ECO:0000259" key="5">
    <source>
        <dbReference type="PROSITE" id="PS50158"/>
    </source>
</evidence>
<keyword evidence="9" id="KW-1185">Reference proteome</keyword>
<dbReference type="PROSITE" id="PS50158">
    <property type="entry name" value="ZF_CCHC"/>
    <property type="match status" value="1"/>
</dbReference>
<dbReference type="Proteomes" id="UP000219338">
    <property type="component" value="Unassembled WGS sequence"/>
</dbReference>
<dbReference type="InterPro" id="IPR001878">
    <property type="entry name" value="Znf_CCHC"/>
</dbReference>
<feature type="compositionally biased region" description="Low complexity" evidence="4">
    <location>
        <begin position="222"/>
        <end position="234"/>
    </location>
</feature>
<proteinExistence type="predicted"/>
<dbReference type="InterPro" id="IPR043502">
    <property type="entry name" value="DNA/RNA_pol_sf"/>
</dbReference>
<dbReference type="GO" id="GO:0003824">
    <property type="term" value="F:catalytic activity"/>
    <property type="evidence" value="ECO:0007669"/>
    <property type="project" value="UniProtKB-KW"/>
</dbReference>
<dbReference type="Gene3D" id="3.10.20.370">
    <property type="match status" value="1"/>
</dbReference>
<organism evidence="8 9">
    <name type="scientific">Armillaria ostoyae</name>
    <name type="common">Armillaria root rot fungus</name>
    <dbReference type="NCBI Taxonomy" id="47428"/>
    <lineage>
        <taxon>Eukaryota</taxon>
        <taxon>Fungi</taxon>
        <taxon>Dikarya</taxon>
        <taxon>Basidiomycota</taxon>
        <taxon>Agaricomycotina</taxon>
        <taxon>Agaricomycetes</taxon>
        <taxon>Agaricomycetidae</taxon>
        <taxon>Agaricales</taxon>
        <taxon>Marasmiineae</taxon>
        <taxon>Physalacriaceae</taxon>
        <taxon>Armillaria</taxon>
    </lineage>
</organism>
<gene>
    <name evidence="8" type="ORF">ARMOST_18169</name>
</gene>
<accession>A0A284S122</accession>
<dbReference type="OMA" id="SSWRICH"/>
<keyword evidence="2" id="KW-0511">Multifunctional enzyme</keyword>
<dbReference type="GO" id="GO:0005634">
    <property type="term" value="C:nucleus"/>
    <property type="evidence" value="ECO:0007669"/>
    <property type="project" value="UniProtKB-ARBA"/>
</dbReference>
<evidence type="ECO:0000256" key="4">
    <source>
        <dbReference type="SAM" id="MobiDB-lite"/>
    </source>
</evidence>
<evidence type="ECO:0000256" key="3">
    <source>
        <dbReference type="PROSITE-ProRule" id="PRU00047"/>
    </source>
</evidence>
<evidence type="ECO:0000259" key="6">
    <source>
        <dbReference type="PROSITE" id="PS50878"/>
    </source>
</evidence>
<dbReference type="Gene3D" id="3.10.10.10">
    <property type="entry name" value="HIV Type 1 Reverse Transcriptase, subunit A, domain 1"/>
    <property type="match status" value="1"/>
</dbReference>
<feature type="region of interest" description="Disordered" evidence="4">
    <location>
        <begin position="958"/>
        <end position="978"/>
    </location>
</feature>
<feature type="domain" description="Reverse transcriptase" evidence="6">
    <location>
        <begin position="951"/>
        <end position="1139"/>
    </location>
</feature>
<evidence type="ECO:0000313" key="8">
    <source>
        <dbReference type="EMBL" id="SJL14703.1"/>
    </source>
</evidence>
<dbReference type="PANTHER" id="PTHR37984:SF5">
    <property type="entry name" value="PROTEIN NYNRIN-LIKE"/>
    <property type="match status" value="1"/>
</dbReference>
<dbReference type="InterPro" id="IPR012337">
    <property type="entry name" value="RNaseH-like_sf"/>
</dbReference>
<dbReference type="STRING" id="47428.A0A284S122"/>
<dbReference type="Pfam" id="PF17919">
    <property type="entry name" value="RT_RNaseH_2"/>
    <property type="match status" value="1"/>
</dbReference>
<dbReference type="SUPFAM" id="SSF53098">
    <property type="entry name" value="Ribonuclease H-like"/>
    <property type="match status" value="1"/>
</dbReference>
<dbReference type="InterPro" id="IPR050951">
    <property type="entry name" value="Retrovirus_Pol_polyprotein"/>
</dbReference>
<evidence type="ECO:0000256" key="2">
    <source>
        <dbReference type="ARBA" id="ARBA00023268"/>
    </source>
</evidence>
<dbReference type="InterPro" id="IPR000477">
    <property type="entry name" value="RT_dom"/>
</dbReference>
<evidence type="ECO:0000259" key="7">
    <source>
        <dbReference type="PROSITE" id="PS50994"/>
    </source>
</evidence>
<feature type="compositionally biased region" description="Acidic residues" evidence="4">
    <location>
        <begin position="623"/>
        <end position="643"/>
    </location>
</feature>
<dbReference type="CDD" id="cd01647">
    <property type="entry name" value="RT_LTR"/>
    <property type="match status" value="1"/>
</dbReference>
<dbReference type="GO" id="GO:0015074">
    <property type="term" value="P:DNA integration"/>
    <property type="evidence" value="ECO:0007669"/>
    <property type="project" value="InterPro"/>
</dbReference>